<gene>
    <name evidence="2" type="ORF">PGQ11_014020</name>
</gene>
<keyword evidence="1" id="KW-0732">Signal</keyword>
<accession>A0ABR2HR22</accession>
<feature type="chain" id="PRO_5045751869" evidence="1">
    <location>
        <begin position="22"/>
        <end position="67"/>
    </location>
</feature>
<evidence type="ECO:0000313" key="2">
    <source>
        <dbReference type="EMBL" id="KAK8851541.1"/>
    </source>
</evidence>
<dbReference type="EMBL" id="JAPCWZ010000009">
    <property type="protein sequence ID" value="KAK8851541.1"/>
    <property type="molecule type" value="Genomic_DNA"/>
</dbReference>
<reference evidence="2 3" key="1">
    <citation type="journal article" date="2024" name="IMA Fungus">
        <title>Apiospora arundinis, a panoply of carbohydrate-active enzymes and secondary metabolites.</title>
        <authorList>
            <person name="Sorensen T."/>
            <person name="Petersen C."/>
            <person name="Muurmann A.T."/>
            <person name="Christiansen J.V."/>
            <person name="Brundto M.L."/>
            <person name="Overgaard C.K."/>
            <person name="Boysen A.T."/>
            <person name="Wollenberg R.D."/>
            <person name="Larsen T.O."/>
            <person name="Sorensen J.L."/>
            <person name="Nielsen K.L."/>
            <person name="Sondergaard T.E."/>
        </authorList>
    </citation>
    <scope>NUCLEOTIDE SEQUENCE [LARGE SCALE GENOMIC DNA]</scope>
    <source>
        <strain evidence="2 3">AAU 773</strain>
    </source>
</reference>
<sequence>MQMLTTIIPLLFAQEILQAQAILATSTNNTNSDNVHMVVIAPAGSTTSYGFSPLGFVTAVDVVDTEI</sequence>
<comment type="caution">
    <text evidence="2">The sequence shown here is derived from an EMBL/GenBank/DDBJ whole genome shotgun (WGS) entry which is preliminary data.</text>
</comment>
<keyword evidence="3" id="KW-1185">Reference proteome</keyword>
<evidence type="ECO:0000313" key="3">
    <source>
        <dbReference type="Proteomes" id="UP001390339"/>
    </source>
</evidence>
<organism evidence="2 3">
    <name type="scientific">Apiospora arundinis</name>
    <dbReference type="NCBI Taxonomy" id="335852"/>
    <lineage>
        <taxon>Eukaryota</taxon>
        <taxon>Fungi</taxon>
        <taxon>Dikarya</taxon>
        <taxon>Ascomycota</taxon>
        <taxon>Pezizomycotina</taxon>
        <taxon>Sordariomycetes</taxon>
        <taxon>Xylariomycetidae</taxon>
        <taxon>Amphisphaeriales</taxon>
        <taxon>Apiosporaceae</taxon>
        <taxon>Apiospora</taxon>
    </lineage>
</organism>
<feature type="signal peptide" evidence="1">
    <location>
        <begin position="1"/>
        <end position="21"/>
    </location>
</feature>
<name>A0ABR2HR22_9PEZI</name>
<evidence type="ECO:0000256" key="1">
    <source>
        <dbReference type="SAM" id="SignalP"/>
    </source>
</evidence>
<protein>
    <submittedName>
        <fullName evidence="2">Uncharacterized protein</fullName>
    </submittedName>
</protein>
<dbReference type="Proteomes" id="UP001390339">
    <property type="component" value="Unassembled WGS sequence"/>
</dbReference>
<proteinExistence type="predicted"/>